<name>A0A0M6WY59_9FIRM</name>
<sequence>MTLDTIIERFRKLNLPMALNEFTITSRTPAPTLPYICYLIDETQRGSDQKNMIRDISASFELYTDRKPDKTIESRIEREVLFDVEFRKNQVKIDSENMVQTSYDFDITEKI</sequence>
<dbReference type="AlphaFoldDB" id="A0A0M6WY59"/>
<dbReference type="RefSeq" id="WP_055062848.1">
    <property type="nucleotide sequence ID" value="NZ_CVRQ01000079.1"/>
</dbReference>
<protein>
    <recommendedName>
        <fullName evidence="3">DUF3168 domain-containing protein</fullName>
    </recommendedName>
</protein>
<evidence type="ECO:0000313" key="2">
    <source>
        <dbReference type="Proteomes" id="UP000049472"/>
    </source>
</evidence>
<accession>A0A0M6WY59</accession>
<keyword evidence="2" id="KW-1185">Reference proteome</keyword>
<dbReference type="EMBL" id="CVRQ01000079">
    <property type="protein sequence ID" value="CRL42621.1"/>
    <property type="molecule type" value="Genomic_DNA"/>
</dbReference>
<organism evidence="1 2">
    <name type="scientific">Agathobacter rectalis</name>
    <dbReference type="NCBI Taxonomy" id="39491"/>
    <lineage>
        <taxon>Bacteria</taxon>
        <taxon>Bacillati</taxon>
        <taxon>Bacillota</taxon>
        <taxon>Clostridia</taxon>
        <taxon>Lachnospirales</taxon>
        <taxon>Lachnospiraceae</taxon>
        <taxon>Agathobacter</taxon>
    </lineage>
</organism>
<evidence type="ECO:0000313" key="1">
    <source>
        <dbReference type="EMBL" id="CRL42621.1"/>
    </source>
</evidence>
<proteinExistence type="predicted"/>
<dbReference type="Proteomes" id="UP000049472">
    <property type="component" value="Unassembled WGS sequence"/>
</dbReference>
<reference evidence="2" key="1">
    <citation type="submission" date="2015-05" db="EMBL/GenBank/DDBJ databases">
        <authorList>
            <consortium name="Pathogen Informatics"/>
        </authorList>
    </citation>
    <scope>NUCLEOTIDE SEQUENCE [LARGE SCALE GENOMIC DNA]</scope>
    <source>
        <strain evidence="2">T1-815</strain>
    </source>
</reference>
<gene>
    <name evidence="1" type="ORF">T1815_28711</name>
</gene>
<evidence type="ECO:0008006" key="3">
    <source>
        <dbReference type="Google" id="ProtNLM"/>
    </source>
</evidence>